<dbReference type="Proteomes" id="UP001602322">
    <property type="component" value="Unassembled WGS sequence"/>
</dbReference>
<evidence type="ECO:0000313" key="3">
    <source>
        <dbReference type="Proteomes" id="UP001602322"/>
    </source>
</evidence>
<evidence type="ECO:0000256" key="1">
    <source>
        <dbReference type="SAM" id="Phobius"/>
    </source>
</evidence>
<keyword evidence="1" id="KW-0812">Transmembrane</keyword>
<feature type="transmembrane region" description="Helical" evidence="1">
    <location>
        <begin position="145"/>
        <end position="164"/>
    </location>
</feature>
<keyword evidence="1" id="KW-0472">Membrane</keyword>
<keyword evidence="1" id="KW-1133">Transmembrane helix</keyword>
<sequence length="230" mass="23613">MISSVFALLAIAQVCLAVSVARCRRTVPGLPTVVPVLVCAALVWDNGVIAVGDLLGAGPLLETLSVPRFAAHALLTPLLVLWSLSVADRAGLPWARRRGVRGAAVGLTALLVAAGVLHDVLGLTLRTERWADTLRYVNDAASPVGPLPAIVTGLVVLLTGIALWRSTGFARLAVAAAVMVAVSGAAATVPPLGNAAEVVLNAGLLMTVRAMPVRKRKPSASSARSALPPR</sequence>
<comment type="caution">
    <text evidence="2">The sequence shown here is derived from an EMBL/GenBank/DDBJ whole genome shotgun (WGS) entry which is preliminary data.</text>
</comment>
<proteinExistence type="predicted"/>
<dbReference type="EMBL" id="JBIBEG010000007">
    <property type="protein sequence ID" value="MFF5898918.1"/>
    <property type="molecule type" value="Genomic_DNA"/>
</dbReference>
<feature type="transmembrane region" description="Helical" evidence="1">
    <location>
        <begin position="69"/>
        <end position="87"/>
    </location>
</feature>
<protein>
    <submittedName>
        <fullName evidence="2">Uncharacterized protein</fullName>
    </submittedName>
</protein>
<accession>A0ABW6XA32</accession>
<dbReference type="RefSeq" id="WP_387905465.1">
    <property type="nucleotide sequence ID" value="NZ_JBIBEG010000007.1"/>
</dbReference>
<organism evidence="2 3">
    <name type="scientific">Streptomyces argenteolus</name>
    <dbReference type="NCBI Taxonomy" id="67274"/>
    <lineage>
        <taxon>Bacteria</taxon>
        <taxon>Bacillati</taxon>
        <taxon>Actinomycetota</taxon>
        <taxon>Actinomycetes</taxon>
        <taxon>Kitasatosporales</taxon>
        <taxon>Streptomycetaceae</taxon>
        <taxon>Streptomyces</taxon>
    </lineage>
</organism>
<keyword evidence="3" id="KW-1185">Reference proteome</keyword>
<feature type="transmembrane region" description="Helical" evidence="1">
    <location>
        <begin position="169"/>
        <end position="189"/>
    </location>
</feature>
<name>A0ABW6XA32_9ACTN</name>
<evidence type="ECO:0000313" key="2">
    <source>
        <dbReference type="EMBL" id="MFF5898918.1"/>
    </source>
</evidence>
<feature type="transmembrane region" description="Helical" evidence="1">
    <location>
        <begin position="99"/>
        <end position="125"/>
    </location>
</feature>
<gene>
    <name evidence="2" type="ORF">ACFY8O_23760</name>
</gene>
<reference evidence="2 3" key="1">
    <citation type="submission" date="2024-10" db="EMBL/GenBank/DDBJ databases">
        <title>The Natural Products Discovery Center: Release of the First 8490 Sequenced Strains for Exploring Actinobacteria Biosynthetic Diversity.</title>
        <authorList>
            <person name="Kalkreuter E."/>
            <person name="Kautsar S.A."/>
            <person name="Yang D."/>
            <person name="Bader C.D."/>
            <person name="Teijaro C.N."/>
            <person name="Fluegel L."/>
            <person name="Davis C.M."/>
            <person name="Simpson J.R."/>
            <person name="Lauterbach L."/>
            <person name="Steele A.D."/>
            <person name="Gui C."/>
            <person name="Meng S."/>
            <person name="Li G."/>
            <person name="Viehrig K."/>
            <person name="Ye F."/>
            <person name="Su P."/>
            <person name="Kiefer A.F."/>
            <person name="Nichols A."/>
            <person name="Cepeda A.J."/>
            <person name="Yan W."/>
            <person name="Fan B."/>
            <person name="Jiang Y."/>
            <person name="Adhikari A."/>
            <person name="Zheng C.-J."/>
            <person name="Schuster L."/>
            <person name="Cowan T.M."/>
            <person name="Smanski M.J."/>
            <person name="Chevrette M.G."/>
            <person name="De Carvalho L.P.S."/>
            <person name="Shen B."/>
        </authorList>
    </citation>
    <scope>NUCLEOTIDE SEQUENCE [LARGE SCALE GENOMIC DNA]</scope>
    <source>
        <strain evidence="2 3">NPDC012540</strain>
    </source>
</reference>